<keyword evidence="3" id="KW-0540">Nuclease</keyword>
<organism evidence="3 4">
    <name type="scientific">Paenibacillus agilis</name>
    <dbReference type="NCBI Taxonomy" id="3020863"/>
    <lineage>
        <taxon>Bacteria</taxon>
        <taxon>Bacillati</taxon>
        <taxon>Bacillota</taxon>
        <taxon>Bacilli</taxon>
        <taxon>Bacillales</taxon>
        <taxon>Paenibacillaceae</taxon>
        <taxon>Paenibacillus</taxon>
    </lineage>
</organism>
<dbReference type="EMBL" id="VNJK01000001">
    <property type="protein sequence ID" value="TVX91605.1"/>
    <property type="molecule type" value="Genomic_DNA"/>
</dbReference>
<dbReference type="Pfam" id="PF08722">
    <property type="entry name" value="Tn7_TnsA-like_N"/>
    <property type="match status" value="1"/>
</dbReference>
<reference evidence="3 4" key="1">
    <citation type="submission" date="2019-07" db="EMBL/GenBank/DDBJ databases">
        <authorList>
            <person name="Kim J."/>
        </authorList>
    </citation>
    <scope>NUCLEOTIDE SEQUENCE [LARGE SCALE GENOMIC DNA]</scope>
    <source>
        <strain evidence="3 4">N4</strain>
    </source>
</reference>
<dbReference type="OrthoDB" id="5291587at2"/>
<evidence type="ECO:0000313" key="3">
    <source>
        <dbReference type="EMBL" id="TVX91605.1"/>
    </source>
</evidence>
<proteinExistence type="predicted"/>
<dbReference type="Gene3D" id="1.10.10.10">
    <property type="entry name" value="Winged helix-like DNA-binding domain superfamily/Winged helix DNA-binding domain"/>
    <property type="match status" value="1"/>
</dbReference>
<dbReference type="GO" id="GO:0003676">
    <property type="term" value="F:nucleic acid binding"/>
    <property type="evidence" value="ECO:0007669"/>
    <property type="project" value="InterPro"/>
</dbReference>
<dbReference type="SUPFAM" id="SSF52980">
    <property type="entry name" value="Restriction endonuclease-like"/>
    <property type="match status" value="1"/>
</dbReference>
<feature type="domain" description="TnsA endonuclease C-terminal" evidence="1">
    <location>
        <begin position="167"/>
        <end position="248"/>
    </location>
</feature>
<feature type="domain" description="TnsA endonuclease N-terminal" evidence="2">
    <location>
        <begin position="75"/>
        <end position="165"/>
    </location>
</feature>
<dbReference type="InterPro" id="IPR011335">
    <property type="entry name" value="Restrct_endonuc-II-like"/>
</dbReference>
<evidence type="ECO:0000259" key="1">
    <source>
        <dbReference type="Pfam" id="PF08721"/>
    </source>
</evidence>
<dbReference type="InterPro" id="IPR011856">
    <property type="entry name" value="tRNA_endonuc-like_dom_sf"/>
</dbReference>
<dbReference type="CDD" id="cd22362">
    <property type="entry name" value="TnsA_endonuclease-like"/>
    <property type="match status" value="1"/>
</dbReference>
<dbReference type="GO" id="GO:0004519">
    <property type="term" value="F:endonuclease activity"/>
    <property type="evidence" value="ECO:0007669"/>
    <property type="project" value="UniProtKB-KW"/>
</dbReference>
<dbReference type="InterPro" id="IPR036388">
    <property type="entry name" value="WH-like_DNA-bd_sf"/>
</dbReference>
<comment type="caution">
    <text evidence="3">The sequence shown here is derived from an EMBL/GenBank/DDBJ whole genome shotgun (WGS) entry which is preliminary data.</text>
</comment>
<gene>
    <name evidence="3" type="ORF">FPZ44_00135</name>
</gene>
<dbReference type="Pfam" id="PF08721">
    <property type="entry name" value="Tn7_Tnp_TnsA_C"/>
    <property type="match status" value="1"/>
</dbReference>
<keyword evidence="3" id="KW-0378">Hydrolase</keyword>
<name>A0A559IVE2_9BACL</name>
<dbReference type="InterPro" id="IPR014833">
    <property type="entry name" value="TnsA_N"/>
</dbReference>
<dbReference type="InterPro" id="IPR014832">
    <property type="entry name" value="TnsA_C"/>
</dbReference>
<accession>A0A559IVE2</accession>
<dbReference type="AlphaFoldDB" id="A0A559IVE2"/>
<dbReference type="Gene3D" id="3.40.1350.10">
    <property type="match status" value="1"/>
</dbReference>
<sequence length="274" mass="31896">MAKRKREITQAKIERFLKEGRGQGNGKDYLPWLSVQDVPSQGRATRGIGWTTGRRHELFSDIERDYCYLLDYSEGVTDIREQFPLLPLEETLMIAEKLGVKHPEDPKTGTPIVMTTDFLITYKDKEYARTVKPAAELENDRTIAKFEIERVYWETHHIDWGIFTERDLPNILIRNIEWIHKEFYNEDVTELGIFVVQNMQRILSNRLYEGDTIARACLSADEQLGLEVGTSLAMFRHFIARKIWSVNMYERIIPTQAAIDFEVHTTIERLAKGG</sequence>
<dbReference type="RefSeq" id="WP_144986268.1">
    <property type="nucleotide sequence ID" value="NZ_VNJK01000001.1"/>
</dbReference>
<evidence type="ECO:0000259" key="2">
    <source>
        <dbReference type="Pfam" id="PF08722"/>
    </source>
</evidence>
<dbReference type="Proteomes" id="UP000318102">
    <property type="component" value="Unassembled WGS sequence"/>
</dbReference>
<keyword evidence="4" id="KW-1185">Reference proteome</keyword>
<protein>
    <submittedName>
        <fullName evidence="3">Heteromeric transposase endonuclease subunit TnsA</fullName>
    </submittedName>
</protein>
<keyword evidence="3" id="KW-0255">Endonuclease</keyword>
<evidence type="ECO:0000313" key="4">
    <source>
        <dbReference type="Proteomes" id="UP000318102"/>
    </source>
</evidence>